<dbReference type="Gene3D" id="1.10.260.40">
    <property type="entry name" value="lambda repressor-like DNA-binding domains"/>
    <property type="match status" value="1"/>
</dbReference>
<evidence type="ECO:0000256" key="2">
    <source>
        <dbReference type="ARBA" id="ARBA00023125"/>
    </source>
</evidence>
<reference evidence="5" key="2">
    <citation type="journal article" date="2021" name="PeerJ">
        <title>Extensive microbial diversity within the chicken gut microbiome revealed by metagenomics and culture.</title>
        <authorList>
            <person name="Gilroy R."/>
            <person name="Ravi A."/>
            <person name="Getino M."/>
            <person name="Pursley I."/>
            <person name="Horton D.L."/>
            <person name="Alikhan N.F."/>
            <person name="Baker D."/>
            <person name="Gharbi K."/>
            <person name="Hall N."/>
            <person name="Watson M."/>
            <person name="Adriaenssens E.M."/>
            <person name="Foster-Nyarko E."/>
            <person name="Jarju S."/>
            <person name="Secka A."/>
            <person name="Antonio M."/>
            <person name="Oren A."/>
            <person name="Chaudhuri R.R."/>
            <person name="La Ragione R."/>
            <person name="Hildebrand F."/>
            <person name="Pallen M.J."/>
        </authorList>
    </citation>
    <scope>NUCLEOTIDE SEQUENCE</scope>
    <source>
        <strain evidence="5">6276</strain>
    </source>
</reference>
<dbReference type="InterPro" id="IPR010982">
    <property type="entry name" value="Lambda_DNA-bd_dom_sf"/>
</dbReference>
<proteinExistence type="predicted"/>
<keyword evidence="1" id="KW-0805">Transcription regulation</keyword>
<dbReference type="InterPro" id="IPR050807">
    <property type="entry name" value="TransReg_Diox_bact_type"/>
</dbReference>
<protein>
    <submittedName>
        <fullName evidence="5">Helix-turn-helix transcriptional regulator</fullName>
    </submittedName>
</protein>
<name>A0A9D1EWY9_9BACT</name>
<keyword evidence="3" id="KW-0804">Transcription</keyword>
<dbReference type="AlphaFoldDB" id="A0A9D1EWY9"/>
<evidence type="ECO:0000259" key="4">
    <source>
        <dbReference type="PROSITE" id="PS50943"/>
    </source>
</evidence>
<dbReference type="GO" id="GO:0005829">
    <property type="term" value="C:cytosol"/>
    <property type="evidence" value="ECO:0007669"/>
    <property type="project" value="TreeGrafter"/>
</dbReference>
<evidence type="ECO:0000256" key="1">
    <source>
        <dbReference type="ARBA" id="ARBA00023015"/>
    </source>
</evidence>
<dbReference type="Proteomes" id="UP000823928">
    <property type="component" value="Unassembled WGS sequence"/>
</dbReference>
<gene>
    <name evidence="5" type="ORF">IAC10_00285</name>
</gene>
<dbReference type="EMBL" id="DVIU01000008">
    <property type="protein sequence ID" value="HIS35055.1"/>
    <property type="molecule type" value="Genomic_DNA"/>
</dbReference>
<evidence type="ECO:0000256" key="3">
    <source>
        <dbReference type="ARBA" id="ARBA00023163"/>
    </source>
</evidence>
<dbReference type="GO" id="GO:0003700">
    <property type="term" value="F:DNA-binding transcription factor activity"/>
    <property type="evidence" value="ECO:0007669"/>
    <property type="project" value="TreeGrafter"/>
</dbReference>
<dbReference type="Pfam" id="PF01381">
    <property type="entry name" value="HTH_3"/>
    <property type="match status" value="1"/>
</dbReference>
<organism evidence="5 6">
    <name type="scientific">Candidatus Scatousia excrementigallinarum</name>
    <dbReference type="NCBI Taxonomy" id="2840935"/>
    <lineage>
        <taxon>Bacteria</taxon>
        <taxon>Candidatus Scatousia</taxon>
    </lineage>
</organism>
<dbReference type="SMART" id="SM00530">
    <property type="entry name" value="HTH_XRE"/>
    <property type="match status" value="1"/>
</dbReference>
<evidence type="ECO:0000313" key="6">
    <source>
        <dbReference type="Proteomes" id="UP000823928"/>
    </source>
</evidence>
<dbReference type="PANTHER" id="PTHR46797">
    <property type="entry name" value="HTH-TYPE TRANSCRIPTIONAL REGULATOR"/>
    <property type="match status" value="1"/>
</dbReference>
<comment type="caution">
    <text evidence="5">The sequence shown here is derived from an EMBL/GenBank/DDBJ whole genome shotgun (WGS) entry which is preliminary data.</text>
</comment>
<sequence length="70" mass="8049">MNNKNALEILATNVRKYRAINRMSQEKLAELSDLTQQYICSIENARVNPSFITLVKITEALNVTFNDLVY</sequence>
<dbReference type="GO" id="GO:0003677">
    <property type="term" value="F:DNA binding"/>
    <property type="evidence" value="ECO:0007669"/>
    <property type="project" value="UniProtKB-KW"/>
</dbReference>
<dbReference type="SUPFAM" id="SSF47413">
    <property type="entry name" value="lambda repressor-like DNA-binding domains"/>
    <property type="match status" value="1"/>
</dbReference>
<dbReference type="PROSITE" id="PS50943">
    <property type="entry name" value="HTH_CROC1"/>
    <property type="match status" value="1"/>
</dbReference>
<dbReference type="CDD" id="cd00093">
    <property type="entry name" value="HTH_XRE"/>
    <property type="match status" value="1"/>
</dbReference>
<evidence type="ECO:0000313" key="5">
    <source>
        <dbReference type="EMBL" id="HIS35055.1"/>
    </source>
</evidence>
<feature type="domain" description="HTH cro/C1-type" evidence="4">
    <location>
        <begin position="14"/>
        <end position="68"/>
    </location>
</feature>
<keyword evidence="2" id="KW-0238">DNA-binding</keyword>
<dbReference type="InterPro" id="IPR001387">
    <property type="entry name" value="Cro/C1-type_HTH"/>
</dbReference>
<accession>A0A9D1EWY9</accession>
<dbReference type="PANTHER" id="PTHR46797:SF23">
    <property type="entry name" value="HTH-TYPE TRANSCRIPTIONAL REGULATOR SUTR"/>
    <property type="match status" value="1"/>
</dbReference>
<reference evidence="5" key="1">
    <citation type="submission" date="2020-10" db="EMBL/GenBank/DDBJ databases">
        <authorList>
            <person name="Gilroy R."/>
        </authorList>
    </citation>
    <scope>NUCLEOTIDE SEQUENCE</scope>
    <source>
        <strain evidence="5">6276</strain>
    </source>
</reference>